<dbReference type="SUPFAM" id="SSF110004">
    <property type="entry name" value="Glycolipid transfer protein, GLTP"/>
    <property type="match status" value="1"/>
</dbReference>
<evidence type="ECO:0000313" key="3">
    <source>
        <dbReference type="EMBL" id="KAJ8602807.1"/>
    </source>
</evidence>
<dbReference type="Pfam" id="PF08718">
    <property type="entry name" value="GLTP"/>
    <property type="match status" value="1"/>
</dbReference>
<gene>
    <name evidence="3" type="ORF">CTAYLR_002575</name>
</gene>
<sequence length="273" mass="30017">MIAGVLTAAAGVLLSGGKSDVPEAAAGSMPEASSVEVFPLFNDYFVLVDPFAPTPRPKREGPSLAVRGLQTSAAYLRRSRQRARKVPRTTEFLLAVDALMPSFEALGTAISAAAVKDVLGNANKLRKNGAPRSALQDLVSRDVRDGNHGHPDSSAQALLWLTRILKFTATFFEMLRESPNRSLNECAVAAYERELGKYHNVVMRSLAFALMQIIPDRQSMVSCFEVDGFENLSPFLLEWIKAVRPVLERFDAFYRDHVPPTPEPFVVGTTSFY</sequence>
<dbReference type="GO" id="GO:0016020">
    <property type="term" value="C:membrane"/>
    <property type="evidence" value="ECO:0007669"/>
    <property type="project" value="TreeGrafter"/>
</dbReference>
<dbReference type="Gene3D" id="1.10.3520.10">
    <property type="entry name" value="Glycolipid transfer protein"/>
    <property type="match status" value="1"/>
</dbReference>
<dbReference type="Proteomes" id="UP001230188">
    <property type="component" value="Unassembled WGS sequence"/>
</dbReference>
<dbReference type="GO" id="GO:0005829">
    <property type="term" value="C:cytosol"/>
    <property type="evidence" value="ECO:0007669"/>
    <property type="project" value="TreeGrafter"/>
</dbReference>
<accession>A0AAD7XKG1</accession>
<name>A0AAD7XKG1_9STRA</name>
<evidence type="ECO:0000313" key="4">
    <source>
        <dbReference type="Proteomes" id="UP001230188"/>
    </source>
</evidence>
<proteinExistence type="predicted"/>
<dbReference type="PANTHER" id="PTHR10219:SF25">
    <property type="entry name" value="PLECKSTRIN HOMOLOGY DOMAIN-CONTAINING FAMILY A MEMBER 8"/>
    <property type="match status" value="1"/>
</dbReference>
<reference evidence="3" key="1">
    <citation type="submission" date="2023-01" db="EMBL/GenBank/DDBJ databases">
        <title>Metagenome sequencing of chrysophaentin producing Chrysophaeum taylorii.</title>
        <authorList>
            <person name="Davison J."/>
            <person name="Bewley C."/>
        </authorList>
    </citation>
    <scope>NUCLEOTIDE SEQUENCE</scope>
    <source>
        <strain evidence="3">NIES-1699</strain>
    </source>
</reference>
<evidence type="ECO:0000256" key="1">
    <source>
        <dbReference type="ARBA" id="ARBA00022448"/>
    </source>
</evidence>
<comment type="caution">
    <text evidence="3">The sequence shown here is derived from an EMBL/GenBank/DDBJ whole genome shotgun (WGS) entry which is preliminary data.</text>
</comment>
<keyword evidence="1" id="KW-0813">Transport</keyword>
<dbReference type="GO" id="GO:1902388">
    <property type="term" value="F:ceramide 1-phosphate transfer activity"/>
    <property type="evidence" value="ECO:0007669"/>
    <property type="project" value="TreeGrafter"/>
</dbReference>
<evidence type="ECO:0000259" key="2">
    <source>
        <dbReference type="Pfam" id="PF08718"/>
    </source>
</evidence>
<dbReference type="GO" id="GO:1902387">
    <property type="term" value="F:ceramide 1-phosphate binding"/>
    <property type="evidence" value="ECO:0007669"/>
    <property type="project" value="TreeGrafter"/>
</dbReference>
<dbReference type="InterPro" id="IPR014830">
    <property type="entry name" value="Glycolipid_transfer_prot_dom"/>
</dbReference>
<organism evidence="3 4">
    <name type="scientific">Chrysophaeum taylorii</name>
    <dbReference type="NCBI Taxonomy" id="2483200"/>
    <lineage>
        <taxon>Eukaryota</taxon>
        <taxon>Sar</taxon>
        <taxon>Stramenopiles</taxon>
        <taxon>Ochrophyta</taxon>
        <taxon>Pelagophyceae</taxon>
        <taxon>Pelagomonadales</taxon>
        <taxon>Pelagomonadaceae</taxon>
        <taxon>Chrysophaeum</taxon>
    </lineage>
</organism>
<dbReference type="AlphaFoldDB" id="A0AAD7XKG1"/>
<protein>
    <recommendedName>
        <fullName evidence="2">Glycolipid transfer protein domain-containing protein</fullName>
    </recommendedName>
</protein>
<dbReference type="PANTHER" id="PTHR10219">
    <property type="entry name" value="GLYCOLIPID TRANSFER PROTEIN-RELATED"/>
    <property type="match status" value="1"/>
</dbReference>
<dbReference type="EMBL" id="JAQMWT010000366">
    <property type="protein sequence ID" value="KAJ8602807.1"/>
    <property type="molecule type" value="Genomic_DNA"/>
</dbReference>
<keyword evidence="4" id="KW-1185">Reference proteome</keyword>
<feature type="domain" description="Glycolipid transfer protein" evidence="2">
    <location>
        <begin position="88"/>
        <end position="221"/>
    </location>
</feature>
<dbReference type="InterPro" id="IPR036497">
    <property type="entry name" value="GLTP_sf"/>
</dbReference>